<feature type="region of interest" description="Disordered" evidence="1">
    <location>
        <begin position="139"/>
        <end position="167"/>
    </location>
</feature>
<organism evidence="3">
    <name type="scientific">Strombidium rassoulzadegani</name>
    <dbReference type="NCBI Taxonomy" id="1082188"/>
    <lineage>
        <taxon>Eukaryota</taxon>
        <taxon>Sar</taxon>
        <taxon>Alveolata</taxon>
        <taxon>Ciliophora</taxon>
        <taxon>Intramacronucleata</taxon>
        <taxon>Spirotrichea</taxon>
        <taxon>Oligotrichia</taxon>
        <taxon>Strombidiidae</taxon>
        <taxon>Strombidium</taxon>
    </lineage>
</organism>
<feature type="transmembrane region" description="Helical" evidence="2">
    <location>
        <begin position="114"/>
        <end position="131"/>
    </location>
</feature>
<dbReference type="AlphaFoldDB" id="A0A7S3FUP3"/>
<gene>
    <name evidence="3" type="ORF">SRAS04492_LOCUS4399</name>
</gene>
<keyword evidence="2" id="KW-1133">Transmembrane helix</keyword>
<feature type="region of interest" description="Disordered" evidence="1">
    <location>
        <begin position="1"/>
        <end position="26"/>
    </location>
</feature>
<sequence>MVIKKTIVSGGPPTAHKDDDDEEDEGIPPEILEMMRITDQLIGGGPFGGMRGGFRPLGPKITVKTQKKDEPREDESVDEIMARMNKLSEEIGERHEKNKSYQFKDQRSQRFKQILMIGGVLLLLALVSFILTCRSKANSDKLEDEMDSSEEGLRGSSKSRNTVRKSD</sequence>
<keyword evidence="2" id="KW-0812">Transmembrane</keyword>
<keyword evidence="2" id="KW-0472">Membrane</keyword>
<proteinExistence type="predicted"/>
<accession>A0A7S3FUP3</accession>
<protein>
    <submittedName>
        <fullName evidence="3">Uncharacterized protein</fullName>
    </submittedName>
</protein>
<reference evidence="3" key="1">
    <citation type="submission" date="2021-01" db="EMBL/GenBank/DDBJ databases">
        <authorList>
            <person name="Corre E."/>
            <person name="Pelletier E."/>
            <person name="Niang G."/>
            <person name="Scheremetjew M."/>
            <person name="Finn R."/>
            <person name="Kale V."/>
            <person name="Holt S."/>
            <person name="Cochrane G."/>
            <person name="Meng A."/>
            <person name="Brown T."/>
            <person name="Cohen L."/>
        </authorList>
    </citation>
    <scope>NUCLEOTIDE SEQUENCE</scope>
    <source>
        <strain evidence="3">Ras09</strain>
    </source>
</reference>
<evidence type="ECO:0000256" key="2">
    <source>
        <dbReference type="SAM" id="Phobius"/>
    </source>
</evidence>
<evidence type="ECO:0000313" key="3">
    <source>
        <dbReference type="EMBL" id="CAE0232601.1"/>
    </source>
</evidence>
<name>A0A7S3FUP3_9SPIT</name>
<dbReference type="EMBL" id="HBIA01008591">
    <property type="protein sequence ID" value="CAE0232601.1"/>
    <property type="molecule type" value="Transcribed_RNA"/>
</dbReference>
<evidence type="ECO:0000256" key="1">
    <source>
        <dbReference type="SAM" id="MobiDB-lite"/>
    </source>
</evidence>